<dbReference type="PANTHER" id="PTHR33376">
    <property type="match status" value="1"/>
</dbReference>
<reference evidence="5" key="2">
    <citation type="submission" date="2020-09" db="EMBL/GenBank/DDBJ databases">
        <authorList>
            <person name="Sun Q."/>
            <person name="Kim S."/>
        </authorList>
    </citation>
    <scope>NUCLEOTIDE SEQUENCE</scope>
    <source>
        <strain evidence="5">KCTC 42650</strain>
    </source>
</reference>
<evidence type="ECO:0000313" key="6">
    <source>
        <dbReference type="Proteomes" id="UP000626220"/>
    </source>
</evidence>
<dbReference type="EMBL" id="BNCJ01000019">
    <property type="protein sequence ID" value="GHF67481.1"/>
    <property type="molecule type" value="Genomic_DNA"/>
</dbReference>
<dbReference type="InterPro" id="IPR038404">
    <property type="entry name" value="TRAP_DctP_sf"/>
</dbReference>
<dbReference type="NCBIfam" id="NF037995">
    <property type="entry name" value="TRAP_S1"/>
    <property type="match status" value="1"/>
</dbReference>
<gene>
    <name evidence="5" type="ORF">GCM10017056_43410</name>
</gene>
<dbReference type="SUPFAM" id="SSF53850">
    <property type="entry name" value="Periplasmic binding protein-like II"/>
    <property type="match status" value="1"/>
</dbReference>
<feature type="chain" id="PRO_5035316111" evidence="4">
    <location>
        <begin position="27"/>
        <end position="357"/>
    </location>
</feature>
<reference evidence="5" key="1">
    <citation type="journal article" date="2014" name="Int. J. Syst. Evol. Microbiol.">
        <title>Complete genome sequence of Corynebacterium casei LMG S-19264T (=DSM 44701T), isolated from a smear-ripened cheese.</title>
        <authorList>
            <consortium name="US DOE Joint Genome Institute (JGI-PGF)"/>
            <person name="Walter F."/>
            <person name="Albersmeier A."/>
            <person name="Kalinowski J."/>
            <person name="Ruckert C."/>
        </authorList>
    </citation>
    <scope>NUCLEOTIDE SEQUENCE</scope>
    <source>
        <strain evidence="5">KCTC 42650</strain>
    </source>
</reference>
<proteinExistence type="predicted"/>
<evidence type="ECO:0000256" key="1">
    <source>
        <dbReference type="ARBA" id="ARBA00004418"/>
    </source>
</evidence>
<keyword evidence="2 4" id="KW-0732">Signal</keyword>
<evidence type="ECO:0000256" key="4">
    <source>
        <dbReference type="SAM" id="SignalP"/>
    </source>
</evidence>
<comment type="subcellular location">
    <subcellularLocation>
        <location evidence="1">Periplasm</location>
    </subcellularLocation>
</comment>
<protein>
    <submittedName>
        <fullName evidence="5">Transporter</fullName>
    </submittedName>
</protein>
<dbReference type="GO" id="GO:0042597">
    <property type="term" value="C:periplasmic space"/>
    <property type="evidence" value="ECO:0007669"/>
    <property type="project" value="UniProtKB-SubCell"/>
</dbReference>
<evidence type="ECO:0000256" key="2">
    <source>
        <dbReference type="ARBA" id="ARBA00022729"/>
    </source>
</evidence>
<dbReference type="PANTHER" id="PTHR33376:SF15">
    <property type="entry name" value="BLL6794 PROTEIN"/>
    <property type="match status" value="1"/>
</dbReference>
<dbReference type="RefSeq" id="WP_189682225.1">
    <property type="nucleotide sequence ID" value="NZ_BNCJ01000019.1"/>
</dbReference>
<accession>A0A8J3MA91</accession>
<keyword evidence="3" id="KW-0574">Periplasm</keyword>
<sequence>MTKTKLLAGLSAACLAGTLSATPAGAKDLKLSDQFPTQHTITAEGTKAFFDHIAAHPEADLTIKHFPAGQLGKPTAQLDLVQDRVADIAMVGISYVPEKLPISTMMELPSLYQNPFGGYETIRRMAQDELNEAEFKKAGIKPLWSVVTPQYQLLLTRKDPITDIADLKGVKARVAGATAELVASAIGLTPVRMPAPDLYVALERGTLDAAIYSLSVLQSYKLEEVTNSYTSNAALGGVSFVAFMNLDVWEGLSEAQQKVVMEASDAAGFATACALMKNEAKTIETLNGMGKTVYEMDDKLQGQFADALAGVSETWKTDMDALKVPGSDMLARFNEIRDGLIADGTVEASTKTCMGGA</sequence>
<organism evidence="5 6">
    <name type="scientific">Seohaeicola zhoushanensis</name>
    <dbReference type="NCBI Taxonomy" id="1569283"/>
    <lineage>
        <taxon>Bacteria</taxon>
        <taxon>Pseudomonadati</taxon>
        <taxon>Pseudomonadota</taxon>
        <taxon>Alphaproteobacteria</taxon>
        <taxon>Rhodobacterales</taxon>
        <taxon>Roseobacteraceae</taxon>
        <taxon>Seohaeicola</taxon>
    </lineage>
</organism>
<keyword evidence="6" id="KW-1185">Reference proteome</keyword>
<dbReference type="CDD" id="cd13601">
    <property type="entry name" value="PBP2_TRAP_DctP1_3_4_like"/>
    <property type="match status" value="1"/>
</dbReference>
<comment type="caution">
    <text evidence="5">The sequence shown here is derived from an EMBL/GenBank/DDBJ whole genome shotgun (WGS) entry which is preliminary data.</text>
</comment>
<dbReference type="AlphaFoldDB" id="A0A8J3MA91"/>
<dbReference type="Proteomes" id="UP000626220">
    <property type="component" value="Unassembled WGS sequence"/>
</dbReference>
<dbReference type="InterPro" id="IPR018389">
    <property type="entry name" value="DctP_fam"/>
</dbReference>
<dbReference type="Gene3D" id="3.40.190.170">
    <property type="entry name" value="Bacterial extracellular solute-binding protein, family 7"/>
    <property type="match status" value="1"/>
</dbReference>
<name>A0A8J3MA91_9RHOB</name>
<dbReference type="GO" id="GO:0055085">
    <property type="term" value="P:transmembrane transport"/>
    <property type="evidence" value="ECO:0007669"/>
    <property type="project" value="InterPro"/>
</dbReference>
<dbReference type="Pfam" id="PF03480">
    <property type="entry name" value="DctP"/>
    <property type="match status" value="1"/>
</dbReference>
<evidence type="ECO:0000313" key="5">
    <source>
        <dbReference type="EMBL" id="GHF67481.1"/>
    </source>
</evidence>
<evidence type="ECO:0000256" key="3">
    <source>
        <dbReference type="ARBA" id="ARBA00022764"/>
    </source>
</evidence>
<feature type="signal peptide" evidence="4">
    <location>
        <begin position="1"/>
        <end position="26"/>
    </location>
</feature>